<reference evidence="1 2" key="1">
    <citation type="submission" date="2020-07" db="EMBL/GenBank/DDBJ databases">
        <authorList>
            <person name="Feng X."/>
        </authorList>
    </citation>
    <scope>NUCLEOTIDE SEQUENCE [LARGE SCALE GENOMIC DNA]</scope>
    <source>
        <strain evidence="1 2">JCM31066</strain>
    </source>
</reference>
<proteinExistence type="predicted"/>
<organism evidence="1 2">
    <name type="scientific">Ruficoccus amylovorans</name>
    <dbReference type="NCBI Taxonomy" id="1804625"/>
    <lineage>
        <taxon>Bacteria</taxon>
        <taxon>Pseudomonadati</taxon>
        <taxon>Verrucomicrobiota</taxon>
        <taxon>Opitutia</taxon>
        <taxon>Puniceicoccales</taxon>
        <taxon>Cerasicoccaceae</taxon>
        <taxon>Ruficoccus</taxon>
    </lineage>
</organism>
<dbReference type="EMBL" id="JACHVB010000012">
    <property type="protein sequence ID" value="MBC2593050.1"/>
    <property type="molecule type" value="Genomic_DNA"/>
</dbReference>
<evidence type="ECO:0000313" key="1">
    <source>
        <dbReference type="EMBL" id="MBC2593050.1"/>
    </source>
</evidence>
<dbReference type="AlphaFoldDB" id="A0A842H9R1"/>
<name>A0A842H9R1_9BACT</name>
<dbReference type="Pfam" id="PF10123">
    <property type="entry name" value="Mu-like_Pro"/>
    <property type="match status" value="1"/>
</dbReference>
<keyword evidence="2" id="KW-1185">Reference proteome</keyword>
<gene>
    <name evidence="1" type="ORF">H5P28_02135</name>
</gene>
<sequence>MKEDSITTLVTQEWSNATSGWLKLADYGDWPHARGVQRLSREAATRMCDYFKSLRGRLARRFGGLPVYIGHPDDPGFSGQSGHDDTRAYAWIADMQDRDDGLYVLPRWSQAGRELLANAFYKFLSPRWAMRHLDGNLYEPVRLISIGLTNQPNIPGEAIANEIIRPSAPQQVPDSTDTHTAEEPTTEVRPVEALDVLELIGVDPEGDWRAACRELVANARRWEKDGAPLAETSEELTAENERFYRIATESERVCTQARESFSNERRARIALLLDHALLRGRILPHERENWERGLQADFETGLRELCNTDCALHTQPRTHGLGQRAPLVQKRRDFLALVNERAESTGEDFTTAWSCVKRDRPDLYDQLNLI</sequence>
<accession>A0A842H9R1</accession>
<dbReference type="Proteomes" id="UP000546464">
    <property type="component" value="Unassembled WGS sequence"/>
</dbReference>
<comment type="caution">
    <text evidence="1">The sequence shown here is derived from an EMBL/GenBank/DDBJ whole genome shotgun (WGS) entry which is preliminary data.</text>
</comment>
<protein>
    <submittedName>
        <fullName evidence="1">Uncharacterized protein</fullName>
    </submittedName>
</protein>
<dbReference type="RefSeq" id="WP_185674049.1">
    <property type="nucleotide sequence ID" value="NZ_JACHVB010000012.1"/>
</dbReference>
<evidence type="ECO:0000313" key="2">
    <source>
        <dbReference type="Proteomes" id="UP000546464"/>
    </source>
</evidence>
<dbReference type="InterPro" id="IPR012106">
    <property type="entry name" value="Phage_Mu_Gp1"/>
</dbReference>